<organism evidence="2 3">
    <name type="scientific">Effrenium voratum</name>
    <dbReference type="NCBI Taxonomy" id="2562239"/>
    <lineage>
        <taxon>Eukaryota</taxon>
        <taxon>Sar</taxon>
        <taxon>Alveolata</taxon>
        <taxon>Dinophyceae</taxon>
        <taxon>Suessiales</taxon>
        <taxon>Symbiodiniaceae</taxon>
        <taxon>Effrenium</taxon>
    </lineage>
</organism>
<sequence length="173" mass="18449">MFRFAVFVLLHGAVAEEILTDLVDVRNDTLSLTSVSDTLCQAAGKLAQGACLADFPMKGIPECAGGAVELVNGDLAKTGIRAGCDYQKPWLGHYGRVSCNEINAGNQKMLVMMCDRCFGSSCMSWMTFSIIQGALGLLCCCTCCWGLLCAACGCCKKNQGQANVRGMELQARP</sequence>
<evidence type="ECO:0000313" key="2">
    <source>
        <dbReference type="EMBL" id="CAJ1397614.1"/>
    </source>
</evidence>
<comment type="caution">
    <text evidence="2">The sequence shown here is derived from an EMBL/GenBank/DDBJ whole genome shotgun (WGS) entry which is preliminary data.</text>
</comment>
<feature type="signal peptide" evidence="1">
    <location>
        <begin position="1"/>
        <end position="15"/>
    </location>
</feature>
<proteinExistence type="predicted"/>
<dbReference type="Proteomes" id="UP001178507">
    <property type="component" value="Unassembled WGS sequence"/>
</dbReference>
<protein>
    <submittedName>
        <fullName evidence="2">Uncharacterized protein</fullName>
    </submittedName>
</protein>
<gene>
    <name evidence="2" type="ORF">EVOR1521_LOCUS21591</name>
</gene>
<dbReference type="EMBL" id="CAUJNA010003272">
    <property type="protein sequence ID" value="CAJ1397614.1"/>
    <property type="molecule type" value="Genomic_DNA"/>
</dbReference>
<keyword evidence="3" id="KW-1185">Reference proteome</keyword>
<name>A0AA36J332_9DINO</name>
<evidence type="ECO:0000313" key="3">
    <source>
        <dbReference type="Proteomes" id="UP001178507"/>
    </source>
</evidence>
<feature type="chain" id="PRO_5041375550" evidence="1">
    <location>
        <begin position="16"/>
        <end position="173"/>
    </location>
</feature>
<accession>A0AA36J332</accession>
<keyword evidence="1" id="KW-0732">Signal</keyword>
<reference evidence="2" key="1">
    <citation type="submission" date="2023-08" db="EMBL/GenBank/DDBJ databases">
        <authorList>
            <person name="Chen Y."/>
            <person name="Shah S."/>
            <person name="Dougan E. K."/>
            <person name="Thang M."/>
            <person name="Chan C."/>
        </authorList>
    </citation>
    <scope>NUCLEOTIDE SEQUENCE</scope>
</reference>
<dbReference type="AlphaFoldDB" id="A0AA36J332"/>
<evidence type="ECO:0000256" key="1">
    <source>
        <dbReference type="SAM" id="SignalP"/>
    </source>
</evidence>